<keyword evidence="2" id="KW-1185">Reference proteome</keyword>
<proteinExistence type="predicted"/>
<sequence length="291" mass="32532">MASKYHVRSISLPSRSHPTTVRVEEELNRLQSWESTSSASTSNSICRGLSGLEELYDCVDDLLQMSSTQQLLSQHQQEKCMDELLDGSVKLLDIYGISRDFMLQVKEHVYPLQSALRRTKGDSSIEASIANYTCFSKKMKKVAKKLITQLKQADNKIETSQLLEQDQHLAAVIRVLRQVCAMNMSIFQSILVFLAVPVAKAKSNKWSLVSKLMHKGAMACEFKADLTGHILDGVDSALSTLCKSAEVEKIQIAHKKLKALEVCIESLESGLESVFRRLIKTRASLLNIISQ</sequence>
<protein>
    <recommendedName>
        <fullName evidence="3">DUF241 domain protein</fullName>
    </recommendedName>
</protein>
<dbReference type="PANTHER" id="PTHR33070:SF109">
    <property type="entry name" value="DOMAIN PROTEIN, PUTATIVE (DUF241)-RELATED"/>
    <property type="match status" value="1"/>
</dbReference>
<evidence type="ECO:0000313" key="2">
    <source>
        <dbReference type="Proteomes" id="UP001457282"/>
    </source>
</evidence>
<gene>
    <name evidence="1" type="ORF">M0R45_003865</name>
</gene>
<dbReference type="PANTHER" id="PTHR33070">
    <property type="entry name" value="OS06G0725500 PROTEIN"/>
    <property type="match status" value="1"/>
</dbReference>
<accession>A0AAW1YIE8</accession>
<dbReference type="GO" id="GO:0048367">
    <property type="term" value="P:shoot system development"/>
    <property type="evidence" value="ECO:0007669"/>
    <property type="project" value="InterPro"/>
</dbReference>
<dbReference type="Proteomes" id="UP001457282">
    <property type="component" value="Unassembled WGS sequence"/>
</dbReference>
<dbReference type="AlphaFoldDB" id="A0AAW1YIE8"/>
<dbReference type="InterPro" id="IPR004320">
    <property type="entry name" value="BPS1_pln"/>
</dbReference>
<dbReference type="GO" id="GO:0048364">
    <property type="term" value="P:root development"/>
    <property type="evidence" value="ECO:0007669"/>
    <property type="project" value="InterPro"/>
</dbReference>
<evidence type="ECO:0008006" key="3">
    <source>
        <dbReference type="Google" id="ProtNLM"/>
    </source>
</evidence>
<organism evidence="1 2">
    <name type="scientific">Rubus argutus</name>
    <name type="common">Southern blackberry</name>
    <dbReference type="NCBI Taxonomy" id="59490"/>
    <lineage>
        <taxon>Eukaryota</taxon>
        <taxon>Viridiplantae</taxon>
        <taxon>Streptophyta</taxon>
        <taxon>Embryophyta</taxon>
        <taxon>Tracheophyta</taxon>
        <taxon>Spermatophyta</taxon>
        <taxon>Magnoliopsida</taxon>
        <taxon>eudicotyledons</taxon>
        <taxon>Gunneridae</taxon>
        <taxon>Pentapetalae</taxon>
        <taxon>rosids</taxon>
        <taxon>fabids</taxon>
        <taxon>Rosales</taxon>
        <taxon>Rosaceae</taxon>
        <taxon>Rosoideae</taxon>
        <taxon>Rosoideae incertae sedis</taxon>
        <taxon>Rubus</taxon>
    </lineage>
</organism>
<comment type="caution">
    <text evidence="1">The sequence shown here is derived from an EMBL/GenBank/DDBJ whole genome shotgun (WGS) entry which is preliminary data.</text>
</comment>
<dbReference type="EMBL" id="JBEDUW010000001">
    <property type="protein sequence ID" value="KAK9948281.1"/>
    <property type="molecule type" value="Genomic_DNA"/>
</dbReference>
<evidence type="ECO:0000313" key="1">
    <source>
        <dbReference type="EMBL" id="KAK9948281.1"/>
    </source>
</evidence>
<name>A0AAW1YIE8_RUBAR</name>
<reference evidence="1 2" key="1">
    <citation type="journal article" date="2023" name="G3 (Bethesda)">
        <title>A chromosome-length genome assembly and annotation of blackberry (Rubus argutus, cv. 'Hillquist').</title>
        <authorList>
            <person name="Bruna T."/>
            <person name="Aryal R."/>
            <person name="Dudchenko O."/>
            <person name="Sargent D.J."/>
            <person name="Mead D."/>
            <person name="Buti M."/>
            <person name="Cavallini A."/>
            <person name="Hytonen T."/>
            <person name="Andres J."/>
            <person name="Pham M."/>
            <person name="Weisz D."/>
            <person name="Mascagni F."/>
            <person name="Usai G."/>
            <person name="Natali L."/>
            <person name="Bassil N."/>
            <person name="Fernandez G.E."/>
            <person name="Lomsadze A."/>
            <person name="Armour M."/>
            <person name="Olukolu B."/>
            <person name="Poorten T."/>
            <person name="Britton C."/>
            <person name="Davik J."/>
            <person name="Ashrafi H."/>
            <person name="Aiden E.L."/>
            <person name="Borodovsky M."/>
            <person name="Worthington M."/>
        </authorList>
    </citation>
    <scope>NUCLEOTIDE SEQUENCE [LARGE SCALE GENOMIC DNA]</scope>
    <source>
        <strain evidence="1">PI 553951</strain>
    </source>
</reference>
<dbReference type="Pfam" id="PF03087">
    <property type="entry name" value="BPS1"/>
    <property type="match status" value="1"/>
</dbReference>